<keyword evidence="4" id="KW-1185">Reference proteome</keyword>
<dbReference type="InterPro" id="IPR037050">
    <property type="entry name" value="DUF1254_sf"/>
</dbReference>
<proteinExistence type="predicted"/>
<feature type="domain" description="DUF1254" evidence="2">
    <location>
        <begin position="93"/>
        <end position="222"/>
    </location>
</feature>
<evidence type="ECO:0000313" key="4">
    <source>
        <dbReference type="Proteomes" id="UP000198638"/>
    </source>
</evidence>
<dbReference type="PANTHER" id="PTHR36509">
    <property type="entry name" value="BLL3101 PROTEIN"/>
    <property type="match status" value="1"/>
</dbReference>
<name>A0A1H4B0M6_9BURK</name>
<dbReference type="Proteomes" id="UP000198638">
    <property type="component" value="Unassembled WGS sequence"/>
</dbReference>
<dbReference type="Pfam" id="PF06742">
    <property type="entry name" value="DUF1214"/>
    <property type="match status" value="1"/>
</dbReference>
<evidence type="ECO:0000259" key="2">
    <source>
        <dbReference type="Pfam" id="PF06863"/>
    </source>
</evidence>
<evidence type="ECO:0000313" key="3">
    <source>
        <dbReference type="EMBL" id="SEA41598.1"/>
    </source>
</evidence>
<accession>A0A1H4B0M6</accession>
<dbReference type="STRING" id="83784.SAMN05192564_1011400"/>
<dbReference type="AlphaFoldDB" id="A0A1H4B0M6"/>
<reference evidence="4" key="1">
    <citation type="submission" date="2016-10" db="EMBL/GenBank/DDBJ databases">
        <authorList>
            <person name="Varghese N."/>
            <person name="Submissions S."/>
        </authorList>
    </citation>
    <scope>NUCLEOTIDE SEQUENCE [LARGE SCALE GENOMIC DNA]</scope>
    <source>
        <strain evidence="4">LMG 24000</strain>
    </source>
</reference>
<organism evidence="3 4">
    <name type="scientific">Paraburkholderia sartisoli</name>
    <dbReference type="NCBI Taxonomy" id="83784"/>
    <lineage>
        <taxon>Bacteria</taxon>
        <taxon>Pseudomonadati</taxon>
        <taxon>Pseudomonadota</taxon>
        <taxon>Betaproteobacteria</taxon>
        <taxon>Burkholderiales</taxon>
        <taxon>Burkholderiaceae</taxon>
        <taxon>Paraburkholderia</taxon>
    </lineage>
</organism>
<dbReference type="SUPFAM" id="SSF160935">
    <property type="entry name" value="VPA0735-like"/>
    <property type="match status" value="1"/>
</dbReference>
<evidence type="ECO:0000259" key="1">
    <source>
        <dbReference type="Pfam" id="PF06742"/>
    </source>
</evidence>
<dbReference type="Pfam" id="PF06863">
    <property type="entry name" value="DUF1254"/>
    <property type="match status" value="1"/>
</dbReference>
<dbReference type="InterPro" id="IPR010621">
    <property type="entry name" value="DUF1214"/>
</dbReference>
<dbReference type="Gene3D" id="1.10.3360.10">
    <property type="entry name" value="VPA0735-like domain"/>
    <property type="match status" value="1"/>
</dbReference>
<sequence>MDFQPCLIQIPESFMFPTVKALHFACALIVASLTFEPAIAQTAAAHESAAAPAVSAVGDLRMQAFDAAVWGMPIVSVDAMREAYFRDAGARYNDIVYWSRPADWKNQTTTPNSTSLYVYFNYNLKDGPVVVDIPAEDGVGAFGSLLDAWQVPLADVGHDGEDHGKGGRYLLLPPGFNGQLPEGYIPVRSATNNGYALIRVTPRTRSGADLDKANAYIRALRVAAQSDATGAAGQRFIDMEGKLFDGIVRFDDTYFARLARMVSEEPSLPRDADMYGSLRALGIDAARPFAPDAATRALLRGAAAQAHDSFRRTLLAGTQSWWPGSQWGTSAPVRLGVKTHFTFEDGQHLDTGMRGAVYFLGYAPPQKFGKASFYLTSWHDGQGEPLDGSAHYRLHVPPNVPAREFWAVNVYDNDTCAFFPKAPHVGIDSLDNALQRNADGSVDLYFGPTPPSGKASNWIYTMPGKLWFTGFRFYGPEPAVFDKSWALPDLSKML</sequence>
<dbReference type="InterPro" id="IPR010679">
    <property type="entry name" value="DUF1254"/>
</dbReference>
<feature type="domain" description="DUF1214" evidence="1">
    <location>
        <begin position="372"/>
        <end position="477"/>
    </location>
</feature>
<dbReference type="OrthoDB" id="272779at2"/>
<dbReference type="InterPro" id="IPR037049">
    <property type="entry name" value="DUF1214_C_sf"/>
</dbReference>
<dbReference type="PANTHER" id="PTHR36509:SF3">
    <property type="entry name" value="SIGNAL PEPTIDE PROTEIN"/>
    <property type="match status" value="1"/>
</dbReference>
<protein>
    <submittedName>
        <fullName evidence="3">Uncharacterized conserved protein</fullName>
    </submittedName>
</protein>
<dbReference type="EMBL" id="FNRQ01000001">
    <property type="protein sequence ID" value="SEA41598.1"/>
    <property type="molecule type" value="Genomic_DNA"/>
</dbReference>
<dbReference type="Gene3D" id="2.60.120.600">
    <property type="entry name" value="Domain of unknown function DUF1214, C-terminal domain"/>
    <property type="match status" value="1"/>
</dbReference>
<dbReference type="Gene3D" id="2.60.40.1610">
    <property type="entry name" value="Domain of unknown function DUF1254"/>
    <property type="match status" value="1"/>
</dbReference>
<gene>
    <name evidence="3" type="ORF">SAMN05192564_1011400</name>
</gene>